<keyword evidence="5" id="KW-1134">Transmembrane beta strand</keyword>
<dbReference type="InterPro" id="IPR005594">
    <property type="entry name" value="YadA_C"/>
</dbReference>
<evidence type="ECO:0000256" key="5">
    <source>
        <dbReference type="ARBA" id="ARBA00022452"/>
    </source>
</evidence>
<keyword evidence="6" id="KW-0812">Transmembrane</keyword>
<evidence type="ECO:0000256" key="4">
    <source>
        <dbReference type="ARBA" id="ARBA00022448"/>
    </source>
</evidence>
<dbReference type="SUPFAM" id="SSF101967">
    <property type="entry name" value="Adhesin YadA, collagen-binding domain"/>
    <property type="match status" value="3"/>
</dbReference>
<evidence type="ECO:0000256" key="12">
    <source>
        <dbReference type="SAM" id="MobiDB-lite"/>
    </source>
</evidence>
<evidence type="ECO:0000313" key="17">
    <source>
        <dbReference type="Proteomes" id="UP000707138"/>
    </source>
</evidence>
<comment type="similarity">
    <text evidence="3">Belongs to the autotransporter-2 (AT-2) (TC 1.B.40) family.</text>
</comment>
<dbReference type="EMBL" id="JACJLA010000023">
    <property type="protein sequence ID" value="MBM6913549.1"/>
    <property type="molecule type" value="Genomic_DNA"/>
</dbReference>
<accession>A0ABS2GK58</accession>
<protein>
    <submittedName>
        <fullName evidence="16">YadA-like family protein</fullName>
    </submittedName>
</protein>
<dbReference type="SUPFAM" id="SSF54523">
    <property type="entry name" value="Pili subunits"/>
    <property type="match status" value="1"/>
</dbReference>
<feature type="domain" description="Trimeric autotransporter adhesin YadA-like head" evidence="14">
    <location>
        <begin position="379"/>
        <end position="402"/>
    </location>
</feature>
<evidence type="ECO:0000259" key="13">
    <source>
        <dbReference type="Pfam" id="PF03895"/>
    </source>
</evidence>
<dbReference type="InterPro" id="IPR008640">
    <property type="entry name" value="Adhesin_Head_dom"/>
</dbReference>
<evidence type="ECO:0000259" key="14">
    <source>
        <dbReference type="Pfam" id="PF05658"/>
    </source>
</evidence>
<feature type="coiled-coil region" evidence="11">
    <location>
        <begin position="1198"/>
        <end position="1225"/>
    </location>
</feature>
<keyword evidence="7" id="KW-0732">Signal</keyword>
<feature type="domain" description="Trimeric autotransporter adhesin YadA-like stalk" evidence="15">
    <location>
        <begin position="1034"/>
        <end position="1072"/>
    </location>
</feature>
<dbReference type="RefSeq" id="WP_205088417.1">
    <property type="nucleotide sequence ID" value="NZ_JACJLA010000023.1"/>
</dbReference>
<keyword evidence="8" id="KW-0653">Protein transport</keyword>
<keyword evidence="9" id="KW-0472">Membrane</keyword>
<evidence type="ECO:0000256" key="10">
    <source>
        <dbReference type="ARBA" id="ARBA00023237"/>
    </source>
</evidence>
<dbReference type="Gene3D" id="3.30.1300.30">
    <property type="entry name" value="GSPII I/J protein-like"/>
    <property type="match status" value="1"/>
</dbReference>
<keyword evidence="17" id="KW-1185">Reference proteome</keyword>
<feature type="region of interest" description="Disordered" evidence="12">
    <location>
        <begin position="661"/>
        <end position="703"/>
    </location>
</feature>
<proteinExistence type="inferred from homology"/>
<gene>
    <name evidence="16" type="ORF">H6A01_09500</name>
</gene>
<feature type="compositionally biased region" description="Polar residues" evidence="12">
    <location>
        <begin position="661"/>
        <end position="687"/>
    </location>
</feature>
<keyword evidence="11" id="KW-0175">Coiled coil</keyword>
<dbReference type="Gene3D" id="2.150.10.10">
    <property type="entry name" value="Serralysin-like metalloprotease, C-terminal"/>
    <property type="match status" value="3"/>
</dbReference>
<keyword evidence="10" id="KW-0998">Cell outer membrane</keyword>
<evidence type="ECO:0000313" key="16">
    <source>
        <dbReference type="EMBL" id="MBM6913549.1"/>
    </source>
</evidence>
<name>A0ABS2GK58_9FIRM</name>
<sequence>MMKRSQTKKISAMLAAMAVLWGGGTLFFGGDSVSAAVDQAAVLQKVATDGNTSNLTSEEKTWFDGFFSGKTLQSGERALSSTDQVLTENEKKWVSNTYSRVNYDSARRAIKFSTYEPIYLSSMSTTDIIMGNNMNVRMGSGNSTGQAQVYGGNNQFSAYTKVLGDDNIALGNYGITIGYQNDALGNTAIAIGQQSIAGVQWNGRVNKSTSGSNAIAVGTYSFANGNSSAIGRQSMAMGEYSTAFGTAAIAGKSDVVRYLNEVDLWHNYQPQYEELQKRYPEIFGVVTAENLYKNERYEDARNRIFNLYQDYFKSVGIDSLDKLKSQMRDSGVDSLLQDLGWQYALTFDNVIGPVAVGTGSKALANYALSSGYMSEAAQDGSVALGAWSKVTADHGVALGMESESLKEDVVEVEKAPYSGVKLSVNGNGKTGAEKEILRGPVSFGSKLYNDGVQTGTYIRQVQYVADGTHPTDAVNLRQLQGLETKLSQGNTNNTFALAGDIGMTTSDQTVAEKTIIKELGNTINIVGGVVTKTDATAAGNNDVATGNEEAVAPATTPTITEADLTDNNIGVVSDGKDTLTIKLANTLKGITSIEGAAEANGKLSFTTDALTLTRTTGGTTAAIIMGTQGSGTEATPGIHLSYGATKVRIDANGLDVGSKQIHSVQSGMATSASHTNPETGGSTTSSGNADTNNEGTTTTSYTLDVSKLTNDDKRLTNAANIGDLRTAAQGLEEKINDLDTSFTTTVNGLKPITVMGDKEVKNTDGSPKYPKGVITTEAVKDSNNKITGYIVKADLSAYAKKSSLNQYITQKDLQNYIDQSKLDEKLKEYAKLDASNLTDENNINAWKEKLGVTAPPEVKGGSLDYSANGDNTQTIDLDKDGLNFVDGTNTTATVGANGEVKYDLKSNLTGIESIKGKDDTKGKLKFTAEGVELSHQTDSRNNSLSVGNTIQATVGTNSLTVGNTVEAKAGSNSFTLGSDKLETTVGSKKTGSTAMSQTTDTVAWTVTGKATDGKPAPTATVSITAEGLDVGKTRIHNLADGEAPTDAATVGQLTIAKKEFDTHFTKLDGDVTNLGNRVTTIEGDVVNLQNSMNGMNTRITKLDRRVDKVGAGAAALAALHPLDFDPDNKWDIAGGYGHYAGQSAMALGAYYRPNEDVMFSIGGAFGNGEDMINAGMSVKVGSGESKTTTSKAAMAKEIKELRGIVATQQANMEKQEARIQELEKMIQKLVK</sequence>
<evidence type="ECO:0000259" key="15">
    <source>
        <dbReference type="Pfam" id="PF05662"/>
    </source>
</evidence>
<dbReference type="Pfam" id="PF03895">
    <property type="entry name" value="YadA_anchor"/>
    <property type="match status" value="1"/>
</dbReference>
<feature type="domain" description="Trimeric autotransporter adhesin YadA-like stalk" evidence="15">
    <location>
        <begin position="464"/>
        <end position="494"/>
    </location>
</feature>
<evidence type="ECO:0000256" key="1">
    <source>
        <dbReference type="ARBA" id="ARBA00004241"/>
    </source>
</evidence>
<evidence type="ECO:0000256" key="9">
    <source>
        <dbReference type="ARBA" id="ARBA00023136"/>
    </source>
</evidence>
<organism evidence="16 17">
    <name type="scientific">Veillonella magna</name>
    <dbReference type="NCBI Taxonomy" id="464322"/>
    <lineage>
        <taxon>Bacteria</taxon>
        <taxon>Bacillati</taxon>
        <taxon>Bacillota</taxon>
        <taxon>Negativicutes</taxon>
        <taxon>Veillonellales</taxon>
        <taxon>Veillonellaceae</taxon>
        <taxon>Veillonella</taxon>
    </lineage>
</organism>
<dbReference type="Proteomes" id="UP000707138">
    <property type="component" value="Unassembled WGS sequence"/>
</dbReference>
<evidence type="ECO:0000256" key="11">
    <source>
        <dbReference type="SAM" id="Coils"/>
    </source>
</evidence>
<dbReference type="Pfam" id="PF05662">
    <property type="entry name" value="YadA_stalk"/>
    <property type="match status" value="2"/>
</dbReference>
<feature type="domain" description="Trimeric autotransporter adhesin YadA-like head" evidence="14">
    <location>
        <begin position="229"/>
        <end position="250"/>
    </location>
</feature>
<reference evidence="16 17" key="1">
    <citation type="journal article" date="2021" name="Sci. Rep.">
        <title>The distribution of antibiotic resistance genes in chicken gut microbiota commensals.</title>
        <authorList>
            <person name="Juricova H."/>
            <person name="Matiasovicova J."/>
            <person name="Kubasova T."/>
            <person name="Cejkova D."/>
            <person name="Rychlik I."/>
        </authorList>
    </citation>
    <scope>NUCLEOTIDE SEQUENCE [LARGE SCALE GENOMIC DNA]</scope>
    <source>
        <strain evidence="16 17">An537</strain>
    </source>
</reference>
<evidence type="ECO:0000256" key="7">
    <source>
        <dbReference type="ARBA" id="ARBA00022729"/>
    </source>
</evidence>
<evidence type="ECO:0000256" key="6">
    <source>
        <dbReference type="ARBA" id="ARBA00022692"/>
    </source>
</evidence>
<comment type="subcellular location">
    <subcellularLocation>
        <location evidence="2">Cell outer membrane</location>
    </subcellularLocation>
    <subcellularLocation>
        <location evidence="1">Cell surface</location>
    </subcellularLocation>
</comment>
<comment type="caution">
    <text evidence="16">The sequence shown here is derived from an EMBL/GenBank/DDBJ whole genome shotgun (WGS) entry which is preliminary data.</text>
</comment>
<feature type="compositionally biased region" description="Low complexity" evidence="12">
    <location>
        <begin position="688"/>
        <end position="702"/>
    </location>
</feature>
<dbReference type="InterPro" id="IPR045584">
    <property type="entry name" value="Pilin-like"/>
</dbReference>
<evidence type="ECO:0000256" key="8">
    <source>
        <dbReference type="ARBA" id="ARBA00022927"/>
    </source>
</evidence>
<dbReference type="CDD" id="cd12820">
    <property type="entry name" value="LbR_YadA-like"/>
    <property type="match status" value="1"/>
</dbReference>
<dbReference type="InterPro" id="IPR008635">
    <property type="entry name" value="Coiled_stalk_dom"/>
</dbReference>
<dbReference type="Pfam" id="PF05658">
    <property type="entry name" value="YadA_head"/>
    <property type="match status" value="2"/>
</dbReference>
<evidence type="ECO:0000256" key="2">
    <source>
        <dbReference type="ARBA" id="ARBA00004442"/>
    </source>
</evidence>
<evidence type="ECO:0000256" key="3">
    <source>
        <dbReference type="ARBA" id="ARBA00005848"/>
    </source>
</evidence>
<feature type="domain" description="Trimeric autotransporter adhesin YadA-like C-terminal membrane anchor" evidence="13">
    <location>
        <begin position="1125"/>
        <end position="1177"/>
    </location>
</feature>
<keyword evidence="4" id="KW-0813">Transport</keyword>
<dbReference type="InterPro" id="IPR011049">
    <property type="entry name" value="Serralysin-like_metalloprot_C"/>
</dbReference>